<dbReference type="Proteomes" id="UP001595613">
    <property type="component" value="Unassembled WGS sequence"/>
</dbReference>
<dbReference type="RefSeq" id="WP_380096605.1">
    <property type="nucleotide sequence ID" value="NZ_JBHRYD010000005.1"/>
</dbReference>
<comment type="caution">
    <text evidence="2">The sequence shown here is derived from an EMBL/GenBank/DDBJ whole genome shotgun (WGS) entry which is preliminary data.</text>
</comment>
<gene>
    <name evidence="2" type="ORF">ACFOOL_08870</name>
</gene>
<dbReference type="Gene3D" id="2.130.10.130">
    <property type="entry name" value="Integrin alpha, N-terminal"/>
    <property type="match status" value="1"/>
</dbReference>
<dbReference type="PANTHER" id="PTHR46580">
    <property type="entry name" value="SENSOR KINASE-RELATED"/>
    <property type="match status" value="1"/>
</dbReference>
<keyword evidence="1" id="KW-0732">Signal</keyword>
<proteinExistence type="predicted"/>
<protein>
    <submittedName>
        <fullName evidence="2">FG-GAP repeat domain-containing protein</fullName>
    </submittedName>
</protein>
<evidence type="ECO:0000313" key="3">
    <source>
        <dbReference type="Proteomes" id="UP001595613"/>
    </source>
</evidence>
<dbReference type="SUPFAM" id="SSF69318">
    <property type="entry name" value="Integrin alpha N-terminal domain"/>
    <property type="match status" value="1"/>
</dbReference>
<name>A0ABV7X0L7_9HYPH</name>
<dbReference type="EMBL" id="JBHRYD010000005">
    <property type="protein sequence ID" value="MFC3704867.1"/>
    <property type="molecule type" value="Genomic_DNA"/>
</dbReference>
<sequence>MNNDGTMDVVLTDLQGRLNCLMNDGTGRMSKRSCGDTFAFGIELGDIDGDGHLDVVYGAHEYEGSPTGVALNDGTGIFRKSWTLPSINGWGTVPEVAVWDLNEDGKLDIVLSRAGVLYAGTAIEVLENLGEGRFRSQFFPLVEPPAGYDATAEANEWNNFVHSIRFSDVDLDGHTDILLIANGRGPHAAEIHGSILRNSGNMTFEHVRNRTAGNPVKVIEESRFLDDPKLILSRLEPAQGAPTVTSASRAFQSAIKGLEVPDSDMASYVDIPDPIQLPESGAAIVGVKDFQMSQGRGSFGLLISWGGELLPIEVCVESYLANKFTAYRVRFSESGFGGVSAFNEVGTHSCMGQPGYAGDWELAPEGERMGIRALLRDISTHGKSIIVGLPELSDQEKIGVISDIY</sequence>
<organism evidence="2 3">
    <name type="scientific">Devosia honganensis</name>
    <dbReference type="NCBI Taxonomy" id="1610527"/>
    <lineage>
        <taxon>Bacteria</taxon>
        <taxon>Pseudomonadati</taxon>
        <taxon>Pseudomonadota</taxon>
        <taxon>Alphaproteobacteria</taxon>
        <taxon>Hyphomicrobiales</taxon>
        <taxon>Devosiaceae</taxon>
        <taxon>Devosia</taxon>
    </lineage>
</organism>
<dbReference type="InterPro" id="IPR028994">
    <property type="entry name" value="Integrin_alpha_N"/>
</dbReference>
<reference evidence="3" key="1">
    <citation type="journal article" date="2019" name="Int. J. Syst. Evol. Microbiol.">
        <title>The Global Catalogue of Microorganisms (GCM) 10K type strain sequencing project: providing services to taxonomists for standard genome sequencing and annotation.</title>
        <authorList>
            <consortium name="The Broad Institute Genomics Platform"/>
            <consortium name="The Broad Institute Genome Sequencing Center for Infectious Disease"/>
            <person name="Wu L."/>
            <person name="Ma J."/>
        </authorList>
    </citation>
    <scope>NUCLEOTIDE SEQUENCE [LARGE SCALE GENOMIC DNA]</scope>
    <source>
        <strain evidence="3">KCTC 42281</strain>
    </source>
</reference>
<dbReference type="Pfam" id="PF13517">
    <property type="entry name" value="FG-GAP_3"/>
    <property type="match status" value="1"/>
</dbReference>
<accession>A0ABV7X0L7</accession>
<dbReference type="InterPro" id="IPR013517">
    <property type="entry name" value="FG-GAP"/>
</dbReference>
<keyword evidence="3" id="KW-1185">Reference proteome</keyword>
<evidence type="ECO:0000256" key="1">
    <source>
        <dbReference type="ARBA" id="ARBA00022729"/>
    </source>
</evidence>
<evidence type="ECO:0000313" key="2">
    <source>
        <dbReference type="EMBL" id="MFC3704867.1"/>
    </source>
</evidence>